<gene>
    <name evidence="2" type="ORF">JD82_03468</name>
</gene>
<feature type="transmembrane region" description="Helical" evidence="1">
    <location>
        <begin position="356"/>
        <end position="385"/>
    </location>
</feature>
<dbReference type="Proteomes" id="UP000317303">
    <property type="component" value="Unassembled WGS sequence"/>
</dbReference>
<keyword evidence="1" id="KW-0812">Transmembrane</keyword>
<keyword evidence="3" id="KW-1185">Reference proteome</keyword>
<feature type="transmembrane region" description="Helical" evidence="1">
    <location>
        <begin position="236"/>
        <end position="257"/>
    </location>
</feature>
<feature type="transmembrane region" description="Helical" evidence="1">
    <location>
        <begin position="200"/>
        <end position="224"/>
    </location>
</feature>
<feature type="transmembrane region" description="Helical" evidence="1">
    <location>
        <begin position="122"/>
        <end position="148"/>
    </location>
</feature>
<evidence type="ECO:0000313" key="2">
    <source>
        <dbReference type="EMBL" id="TWH21602.1"/>
    </source>
</evidence>
<name>A0A660CDY5_9PSEU</name>
<dbReference type="AlphaFoldDB" id="A0A660CDY5"/>
<evidence type="ECO:0000313" key="3">
    <source>
        <dbReference type="Proteomes" id="UP000317303"/>
    </source>
</evidence>
<accession>A0A660CDY5</accession>
<feature type="transmembrane region" description="Helical" evidence="1">
    <location>
        <begin position="42"/>
        <end position="62"/>
    </location>
</feature>
<comment type="caution">
    <text evidence="2">The sequence shown here is derived from an EMBL/GenBank/DDBJ whole genome shotgun (WGS) entry which is preliminary data.</text>
</comment>
<feature type="transmembrane region" description="Helical" evidence="1">
    <location>
        <begin position="94"/>
        <end position="116"/>
    </location>
</feature>
<dbReference type="RefSeq" id="WP_030530299.1">
    <property type="nucleotide sequence ID" value="NZ_JOIJ01000001.1"/>
</dbReference>
<protein>
    <submittedName>
        <fullName evidence="2">Uncharacterized protein</fullName>
    </submittedName>
</protein>
<dbReference type="EMBL" id="VLJV01000001">
    <property type="protein sequence ID" value="TWH21602.1"/>
    <property type="molecule type" value="Genomic_DNA"/>
</dbReference>
<organism evidence="2 3">
    <name type="scientific">Prauserella rugosa</name>
    <dbReference type="NCBI Taxonomy" id="43354"/>
    <lineage>
        <taxon>Bacteria</taxon>
        <taxon>Bacillati</taxon>
        <taxon>Actinomycetota</taxon>
        <taxon>Actinomycetes</taxon>
        <taxon>Pseudonocardiales</taxon>
        <taxon>Pseudonocardiaceae</taxon>
        <taxon>Prauserella</taxon>
    </lineage>
</organism>
<feature type="transmembrane region" description="Helical" evidence="1">
    <location>
        <begin position="278"/>
        <end position="303"/>
    </location>
</feature>
<sequence>MTLRRLLSGDTPTLLALFVGGWLISAFYRIEWWRGVLGAGEGSPAPVVVFVGVTAVAVWSSLMRRRFLWAEPAALTWRDFIRAHDRVHAISGRVWFGWLARLAGLAYLGAFVGAVWRVPEWSWAVMACVVAVGGLVALPLAAGVGVPWRLPVAARATRERLVDGWRERVVRTVGVTFLDPGMVMPPGRAVRMRVRSARSFVVAGVLARARYLPAAAILAVVAAAMRPVLPAVPDAALVGVCAYAALVPFGGGAGWLWRSPGLRRWLHERDVVLRAWNLAAVAMLAAVWGAMLAVAGLVVGGVVPMTVWPVLAVVVASVVRTATRPPVDYSTPAATDTPFGQAPVHLVGQLLRGPDLVLIGVLAALALPTAATACVAVALAAWSVLR</sequence>
<proteinExistence type="predicted"/>
<reference evidence="2 3" key="1">
    <citation type="submission" date="2019-07" db="EMBL/GenBank/DDBJ databases">
        <title>R&amp;d 2014.</title>
        <authorList>
            <person name="Klenk H.-P."/>
        </authorList>
    </citation>
    <scope>NUCLEOTIDE SEQUENCE [LARGE SCALE GENOMIC DNA]</scope>
    <source>
        <strain evidence="2 3">DSM 43194</strain>
    </source>
</reference>
<keyword evidence="1" id="KW-1133">Transmembrane helix</keyword>
<evidence type="ECO:0000256" key="1">
    <source>
        <dbReference type="SAM" id="Phobius"/>
    </source>
</evidence>
<dbReference type="OrthoDB" id="3597229at2"/>
<feature type="transmembrane region" description="Helical" evidence="1">
    <location>
        <begin position="12"/>
        <end position="30"/>
    </location>
</feature>
<keyword evidence="1" id="KW-0472">Membrane</keyword>